<name>A0A401LVD7_9BACE</name>
<evidence type="ECO:0000313" key="2">
    <source>
        <dbReference type="EMBL" id="GCB35467.1"/>
    </source>
</evidence>
<dbReference type="EMBL" id="BHWB01000006">
    <property type="protein sequence ID" value="GCB35467.1"/>
    <property type="molecule type" value="Genomic_DNA"/>
</dbReference>
<dbReference type="InterPro" id="IPR048799">
    <property type="entry name" value="P68_RBP_TagC-like_beta-prop"/>
</dbReference>
<organism evidence="2 3">
    <name type="scientific">Bacteroides faecalis</name>
    <dbReference type="NCBI Taxonomy" id="2447885"/>
    <lineage>
        <taxon>Bacteria</taxon>
        <taxon>Pseudomonadati</taxon>
        <taxon>Bacteroidota</taxon>
        <taxon>Bacteroidia</taxon>
        <taxon>Bacteroidales</taxon>
        <taxon>Bacteroidaceae</taxon>
        <taxon>Bacteroides</taxon>
    </lineage>
</organism>
<dbReference type="AlphaFoldDB" id="A0A401LVD7"/>
<proteinExistence type="predicted"/>
<keyword evidence="3" id="KW-1185">Reference proteome</keyword>
<protein>
    <recommendedName>
        <fullName evidence="1">P68 RBP/TagC-like beta-propeller domain-containing protein</fullName>
    </recommendedName>
</protein>
<evidence type="ECO:0000259" key="1">
    <source>
        <dbReference type="Pfam" id="PF21311"/>
    </source>
</evidence>
<feature type="domain" description="P68 RBP/TagC-like beta-propeller" evidence="1">
    <location>
        <begin position="49"/>
        <end position="117"/>
    </location>
</feature>
<accession>A0A401LVD7</accession>
<gene>
    <name evidence="2" type="ORF">KGMB02408_24120</name>
</gene>
<reference evidence="2 3" key="1">
    <citation type="submission" date="2018-10" db="EMBL/GenBank/DDBJ databases">
        <title>Draft Genome Sequence of Bacteroides sp. KCTC 15687.</title>
        <authorList>
            <person name="Yu S.Y."/>
            <person name="Kim J.S."/>
            <person name="Oh B.S."/>
            <person name="Park S.H."/>
            <person name="Kang S.W."/>
            <person name="Park J.E."/>
            <person name="Choi S.H."/>
            <person name="Han K.I."/>
            <person name="Lee K.C."/>
            <person name="Eom M.K."/>
            <person name="Suh M.K."/>
            <person name="Lee D.H."/>
            <person name="Yoon H."/>
            <person name="Kim B."/>
            <person name="Yang S.J."/>
            <person name="Lee J.S."/>
            <person name="Lee J.H."/>
        </authorList>
    </citation>
    <scope>NUCLEOTIDE SEQUENCE [LARGE SCALE GENOMIC DNA]</scope>
    <source>
        <strain evidence="2 3">KCTC 15687</strain>
    </source>
</reference>
<dbReference type="Proteomes" id="UP000288079">
    <property type="component" value="Unassembled WGS sequence"/>
</dbReference>
<sequence length="358" mass="39448">MIACDDNDSEGPSKLEPIAFSEKYFDKLSTPLTDELVYSKAVYLKRNSVIQSIDVANDGTIYYVQIAGTDQHQLNVLRGVPNETKPTDCMVLEYFGHGTNMAIEETNGETYIWMGSHGNKGSDGEYGGSQTICRVKYEAGKVVQLAGGDIFHLNGTRNIHPAVNAEKDLLGIQYSKTVSGVNSRFFVVYRLSEAMKLSLTDVKLDALKYGGETSSDIVETSVELTVKAKELSQLKPLYKFAVSDGHGGAVGELSFQGYDIDEQFVYYYEGIGNDNKVDTSSKAYVSVLDKNGRLSARKEVNAIKDVEKLEELGLADRGYMEAEGIKIKGNAMYLGFASRRMNGNSDERLANVLKYTNN</sequence>
<evidence type="ECO:0000313" key="3">
    <source>
        <dbReference type="Proteomes" id="UP000288079"/>
    </source>
</evidence>
<comment type="caution">
    <text evidence="2">The sequence shown here is derived from an EMBL/GenBank/DDBJ whole genome shotgun (WGS) entry which is preliminary data.</text>
</comment>
<dbReference type="Pfam" id="PF21311">
    <property type="entry name" value="Phage_RBD_prop"/>
    <property type="match status" value="1"/>
</dbReference>